<feature type="region of interest" description="Disordered" evidence="2">
    <location>
        <begin position="120"/>
        <end position="163"/>
    </location>
</feature>
<dbReference type="Pfam" id="PF04146">
    <property type="entry name" value="YTH"/>
    <property type="match status" value="1"/>
</dbReference>
<dbReference type="GO" id="GO:1990247">
    <property type="term" value="F:N6-methyladenosine-containing RNA reader activity"/>
    <property type="evidence" value="ECO:0007669"/>
    <property type="project" value="TreeGrafter"/>
</dbReference>
<dbReference type="HOGENOM" id="CLU_1176169_0_0_1"/>
<dbReference type="Gene3D" id="3.10.590.10">
    <property type="entry name" value="ph1033 like domains"/>
    <property type="match status" value="1"/>
</dbReference>
<dbReference type="Gene3D" id="3.30.70.330">
    <property type="match status" value="1"/>
</dbReference>
<dbReference type="AlphaFoldDB" id="A0A0C3QEQ7"/>
<dbReference type="GO" id="GO:0003729">
    <property type="term" value="F:mRNA binding"/>
    <property type="evidence" value="ECO:0007669"/>
    <property type="project" value="TreeGrafter"/>
</dbReference>
<dbReference type="Proteomes" id="UP000054248">
    <property type="component" value="Unassembled WGS sequence"/>
</dbReference>
<feature type="domain" description="YTH" evidence="4">
    <location>
        <begin position="177"/>
        <end position="236"/>
    </location>
</feature>
<dbReference type="InterPro" id="IPR000504">
    <property type="entry name" value="RRM_dom"/>
</dbReference>
<sequence length="236" mass="26146">MWVGNIPDHASQNEVWDFFRNPQAVDGFDVPADGGVASVFVIKSSNCAFVNFESEDALKRAMRTFNGVPLRPYDPECPPLVCRIRRKDDDLRTGVAAQRGWGLHTNWIRLQADAMKKAGLVPDGSASDPSPPVKLEYASRGGAGRGRPMPGPHHSSSTSSGSYASTNSSFLARYFPKRYFILKSLSEYDLNLSVERGIWATQPHNEPILDQAFRTSKEVWLIFGANKSGEFFGYAK</sequence>
<evidence type="ECO:0000259" key="3">
    <source>
        <dbReference type="PROSITE" id="PS50102"/>
    </source>
</evidence>
<dbReference type="PANTHER" id="PTHR12357:SF3">
    <property type="entry name" value="YTH DOMAIN-CONTAINING PROTEIN 1"/>
    <property type="match status" value="1"/>
</dbReference>
<dbReference type="PROSITE" id="PS50102">
    <property type="entry name" value="RRM"/>
    <property type="match status" value="1"/>
</dbReference>
<evidence type="ECO:0000313" key="5">
    <source>
        <dbReference type="EMBL" id="KIO29720.1"/>
    </source>
</evidence>
<dbReference type="InterPro" id="IPR045168">
    <property type="entry name" value="YTH_prot"/>
</dbReference>
<organism evidence="5 6">
    <name type="scientific">Tulasnella calospora MUT 4182</name>
    <dbReference type="NCBI Taxonomy" id="1051891"/>
    <lineage>
        <taxon>Eukaryota</taxon>
        <taxon>Fungi</taxon>
        <taxon>Dikarya</taxon>
        <taxon>Basidiomycota</taxon>
        <taxon>Agaricomycotina</taxon>
        <taxon>Agaricomycetes</taxon>
        <taxon>Cantharellales</taxon>
        <taxon>Tulasnellaceae</taxon>
        <taxon>Tulasnella</taxon>
    </lineage>
</organism>
<reference evidence="6" key="2">
    <citation type="submission" date="2015-01" db="EMBL/GenBank/DDBJ databases">
        <title>Evolutionary Origins and Diversification of the Mycorrhizal Mutualists.</title>
        <authorList>
            <consortium name="DOE Joint Genome Institute"/>
            <consortium name="Mycorrhizal Genomics Consortium"/>
            <person name="Kohler A."/>
            <person name="Kuo A."/>
            <person name="Nagy L.G."/>
            <person name="Floudas D."/>
            <person name="Copeland A."/>
            <person name="Barry K.W."/>
            <person name="Cichocki N."/>
            <person name="Veneault-Fourrey C."/>
            <person name="LaButti K."/>
            <person name="Lindquist E.A."/>
            <person name="Lipzen A."/>
            <person name="Lundell T."/>
            <person name="Morin E."/>
            <person name="Murat C."/>
            <person name="Riley R."/>
            <person name="Ohm R."/>
            <person name="Sun H."/>
            <person name="Tunlid A."/>
            <person name="Henrissat B."/>
            <person name="Grigoriev I.V."/>
            <person name="Hibbett D.S."/>
            <person name="Martin F."/>
        </authorList>
    </citation>
    <scope>NUCLEOTIDE SEQUENCE [LARGE SCALE GENOMIC DNA]</scope>
    <source>
        <strain evidence="6">MUT 4182</strain>
    </source>
</reference>
<evidence type="ECO:0000256" key="1">
    <source>
        <dbReference type="PROSITE-ProRule" id="PRU00176"/>
    </source>
</evidence>
<evidence type="ECO:0000259" key="4">
    <source>
        <dbReference type="PROSITE" id="PS50882"/>
    </source>
</evidence>
<keyword evidence="1" id="KW-0694">RNA-binding</keyword>
<feature type="domain" description="RRM" evidence="3">
    <location>
        <begin position="1"/>
        <end position="98"/>
    </location>
</feature>
<dbReference type="InterPro" id="IPR012677">
    <property type="entry name" value="Nucleotide-bd_a/b_plait_sf"/>
</dbReference>
<protein>
    <recommendedName>
        <fullName evidence="7">YTH domain-containing protein</fullName>
    </recommendedName>
</protein>
<name>A0A0C3QEQ7_9AGAM</name>
<dbReference type="GO" id="GO:0000398">
    <property type="term" value="P:mRNA splicing, via spliceosome"/>
    <property type="evidence" value="ECO:0007669"/>
    <property type="project" value="TreeGrafter"/>
</dbReference>
<gene>
    <name evidence="5" type="ORF">M407DRAFT_70018</name>
</gene>
<dbReference type="GO" id="GO:0005654">
    <property type="term" value="C:nucleoplasm"/>
    <property type="evidence" value="ECO:0007669"/>
    <property type="project" value="TreeGrafter"/>
</dbReference>
<dbReference type="Pfam" id="PF25701">
    <property type="entry name" value="RRM_YTH1"/>
    <property type="match status" value="1"/>
</dbReference>
<dbReference type="OrthoDB" id="6103986at2759"/>
<accession>A0A0C3QEQ7</accession>
<dbReference type="EMBL" id="KN822979">
    <property type="protein sequence ID" value="KIO29720.1"/>
    <property type="molecule type" value="Genomic_DNA"/>
</dbReference>
<dbReference type="CDD" id="cd00590">
    <property type="entry name" value="RRM_SF"/>
    <property type="match status" value="1"/>
</dbReference>
<evidence type="ECO:0000313" key="6">
    <source>
        <dbReference type="Proteomes" id="UP000054248"/>
    </source>
</evidence>
<reference evidence="5 6" key="1">
    <citation type="submission" date="2014-04" db="EMBL/GenBank/DDBJ databases">
        <authorList>
            <consortium name="DOE Joint Genome Institute"/>
            <person name="Kuo A."/>
            <person name="Girlanda M."/>
            <person name="Perotto S."/>
            <person name="Kohler A."/>
            <person name="Nagy L.G."/>
            <person name="Floudas D."/>
            <person name="Copeland A."/>
            <person name="Barry K.W."/>
            <person name="Cichocki N."/>
            <person name="Veneault-Fourrey C."/>
            <person name="LaButti K."/>
            <person name="Lindquist E.A."/>
            <person name="Lipzen A."/>
            <person name="Lundell T."/>
            <person name="Morin E."/>
            <person name="Murat C."/>
            <person name="Sun H."/>
            <person name="Tunlid A."/>
            <person name="Henrissat B."/>
            <person name="Grigoriev I.V."/>
            <person name="Hibbett D.S."/>
            <person name="Martin F."/>
            <person name="Nordberg H.P."/>
            <person name="Cantor M.N."/>
            <person name="Hua S.X."/>
        </authorList>
    </citation>
    <scope>NUCLEOTIDE SEQUENCE [LARGE SCALE GENOMIC DNA]</scope>
    <source>
        <strain evidence="5 6">MUT 4182</strain>
    </source>
</reference>
<dbReference type="CDD" id="cd21134">
    <property type="entry name" value="YTH"/>
    <property type="match status" value="1"/>
</dbReference>
<dbReference type="InterPro" id="IPR057720">
    <property type="entry name" value="RRM_YTH1"/>
</dbReference>
<proteinExistence type="predicted"/>
<dbReference type="PANTHER" id="PTHR12357">
    <property type="entry name" value="YTH YT521-B HOMOLOGY DOMAIN-CONTAINING"/>
    <property type="match status" value="1"/>
</dbReference>
<evidence type="ECO:0008006" key="7">
    <source>
        <dbReference type="Google" id="ProtNLM"/>
    </source>
</evidence>
<dbReference type="InterPro" id="IPR007275">
    <property type="entry name" value="YTH_domain"/>
</dbReference>
<evidence type="ECO:0000256" key="2">
    <source>
        <dbReference type="SAM" id="MobiDB-lite"/>
    </source>
</evidence>
<dbReference type="GO" id="GO:0000381">
    <property type="term" value="P:regulation of alternative mRNA splicing, via spliceosome"/>
    <property type="evidence" value="ECO:0007669"/>
    <property type="project" value="TreeGrafter"/>
</dbReference>
<dbReference type="SUPFAM" id="SSF54928">
    <property type="entry name" value="RNA-binding domain, RBD"/>
    <property type="match status" value="1"/>
</dbReference>
<dbReference type="STRING" id="1051891.A0A0C3QEQ7"/>
<dbReference type="InterPro" id="IPR035979">
    <property type="entry name" value="RBD_domain_sf"/>
</dbReference>
<keyword evidence="6" id="KW-1185">Reference proteome</keyword>
<dbReference type="PROSITE" id="PS50882">
    <property type="entry name" value="YTH"/>
    <property type="match status" value="1"/>
</dbReference>